<accession>X6N3Y3</accession>
<organism evidence="1 2">
    <name type="scientific">Reticulomyxa filosa</name>
    <dbReference type="NCBI Taxonomy" id="46433"/>
    <lineage>
        <taxon>Eukaryota</taxon>
        <taxon>Sar</taxon>
        <taxon>Rhizaria</taxon>
        <taxon>Retaria</taxon>
        <taxon>Foraminifera</taxon>
        <taxon>Monothalamids</taxon>
        <taxon>Reticulomyxidae</taxon>
        <taxon>Reticulomyxa</taxon>
    </lineage>
</organism>
<dbReference type="EMBL" id="ASPP01012043">
    <property type="protein sequence ID" value="ETO20985.1"/>
    <property type="molecule type" value="Genomic_DNA"/>
</dbReference>
<dbReference type="Proteomes" id="UP000023152">
    <property type="component" value="Unassembled WGS sequence"/>
</dbReference>
<sequence>MRWKETQPHQKVLYTYEHIFPRFFEPKIKIKKINCTLTTELMNDEIPNSRVDNSPMIASLFGVGMTTDLNVNLSTSVNVNVDQEAVRIMQVFLSLIKNHGVVRPNENASVLLDPTSFLLKSRGDRVQLCKEGENNIDKELDCDQVGLIVKAATCILNLCTRSHYRTLLNRNYLDMYTIAFLVHNKNVSISDAVLYTYFVHLKDRLLPMYFASVLPLVAVVSNKVLKTRYARELRGLLERMRKTYEQRVHSRSATDNDADEETQIRDFFHLPESILIYLIHMLAHHPKFNPQLAKQEIRQISFFKL</sequence>
<reference evidence="1 2" key="1">
    <citation type="journal article" date="2013" name="Curr. Biol.">
        <title>The Genome of the Foraminiferan Reticulomyxa filosa.</title>
        <authorList>
            <person name="Glockner G."/>
            <person name="Hulsmann N."/>
            <person name="Schleicher M."/>
            <person name="Noegel A.A."/>
            <person name="Eichinger L."/>
            <person name="Gallinger C."/>
            <person name="Pawlowski J."/>
            <person name="Sierra R."/>
            <person name="Euteneuer U."/>
            <person name="Pillet L."/>
            <person name="Moustafa A."/>
            <person name="Platzer M."/>
            <person name="Groth M."/>
            <person name="Szafranski K."/>
            <person name="Schliwa M."/>
        </authorList>
    </citation>
    <scope>NUCLEOTIDE SEQUENCE [LARGE SCALE GENOMIC DNA]</scope>
</reference>
<protein>
    <submittedName>
        <fullName evidence="1">Uncharacterized protein</fullName>
    </submittedName>
</protein>
<dbReference type="Pfam" id="PF20168">
    <property type="entry name" value="PDS5"/>
    <property type="match status" value="1"/>
</dbReference>
<evidence type="ECO:0000313" key="2">
    <source>
        <dbReference type="Proteomes" id="UP000023152"/>
    </source>
</evidence>
<dbReference type="AlphaFoldDB" id="X6N3Y3"/>
<comment type="caution">
    <text evidence="1">The sequence shown here is derived from an EMBL/GenBank/DDBJ whole genome shotgun (WGS) entry which is preliminary data.</text>
</comment>
<gene>
    <name evidence="1" type="ORF">RFI_16220</name>
</gene>
<dbReference type="OrthoDB" id="200660at2759"/>
<evidence type="ECO:0000313" key="1">
    <source>
        <dbReference type="EMBL" id="ETO20985.1"/>
    </source>
</evidence>
<proteinExistence type="predicted"/>
<keyword evidence="2" id="KW-1185">Reference proteome</keyword>
<name>X6N3Y3_RETFI</name>